<proteinExistence type="inferred from homology"/>
<reference evidence="12 14" key="2">
    <citation type="submission" date="2016-10" db="EMBL/GenBank/DDBJ databases">
        <authorList>
            <person name="de Groot N.N."/>
        </authorList>
    </citation>
    <scope>NUCLEOTIDE SEQUENCE [LARGE SCALE GENOMIC DNA]</scope>
    <source>
        <strain evidence="12 14">Z-7982</strain>
    </source>
</reference>
<dbReference type="OrthoDB" id="31543at2157"/>
<name>A0A1L3PZJ6_9EURY</name>
<evidence type="ECO:0000256" key="6">
    <source>
        <dbReference type="ARBA" id="ARBA00023136"/>
    </source>
</evidence>
<keyword evidence="6 7" id="KW-0472">Membrane</keyword>
<evidence type="ECO:0000313" key="15">
    <source>
        <dbReference type="Proteomes" id="UP000267921"/>
    </source>
</evidence>
<dbReference type="Pfam" id="PF00924">
    <property type="entry name" value="MS_channel_2nd"/>
    <property type="match status" value="1"/>
</dbReference>
<dbReference type="SUPFAM" id="SSF82861">
    <property type="entry name" value="Mechanosensitive channel protein MscS (YggB), transmembrane region"/>
    <property type="match status" value="1"/>
</dbReference>
<accession>A0A1L3PZJ6</accession>
<dbReference type="SUPFAM" id="SSF82689">
    <property type="entry name" value="Mechanosensitive channel protein MscS (YggB), C-terminal domain"/>
    <property type="match status" value="1"/>
</dbReference>
<comment type="subcellular location">
    <subcellularLocation>
        <location evidence="1">Cell membrane</location>
        <topology evidence="1">Multi-pass membrane protein</topology>
    </subcellularLocation>
</comment>
<protein>
    <submittedName>
        <fullName evidence="11 12">Mechanosensitive ion channel</fullName>
    </submittedName>
    <submittedName>
        <fullName evidence="10">Mechanosensitive ion channel protein MscS</fullName>
    </submittedName>
</protein>
<dbReference type="Gene3D" id="3.30.70.100">
    <property type="match status" value="1"/>
</dbReference>
<evidence type="ECO:0000259" key="9">
    <source>
        <dbReference type="Pfam" id="PF21082"/>
    </source>
</evidence>
<comment type="similarity">
    <text evidence="2">Belongs to the MscS (TC 1.A.23) family.</text>
</comment>
<organism evidence="10 13">
    <name type="scientific">Methanohalophilus halophilus</name>
    <dbReference type="NCBI Taxonomy" id="2177"/>
    <lineage>
        <taxon>Archaea</taxon>
        <taxon>Methanobacteriati</taxon>
        <taxon>Methanobacteriota</taxon>
        <taxon>Stenosarchaea group</taxon>
        <taxon>Methanomicrobia</taxon>
        <taxon>Methanosarcinales</taxon>
        <taxon>Methanosarcinaceae</taxon>
        <taxon>Methanohalophilus</taxon>
    </lineage>
</organism>
<evidence type="ECO:0000259" key="8">
    <source>
        <dbReference type="Pfam" id="PF00924"/>
    </source>
</evidence>
<reference evidence="11 15" key="3">
    <citation type="submission" date="2018-10" db="EMBL/GenBank/DDBJ databases">
        <title>Cultivation of a novel Methanohalophilus strain from Kebrit Deep of the Red Sea and a genomic comparison of members of the genus Methanohalophilus.</title>
        <authorList>
            <person name="Guan Y."/>
            <person name="Ngugi D.K."/>
            <person name="Stingl U."/>
        </authorList>
    </citation>
    <scope>NUCLEOTIDE SEQUENCE [LARGE SCALE GENOMIC DNA]</scope>
    <source>
        <strain evidence="11 15">DSM 3094</strain>
    </source>
</reference>
<dbReference type="SUPFAM" id="SSF50182">
    <property type="entry name" value="Sm-like ribonucleoproteins"/>
    <property type="match status" value="1"/>
</dbReference>
<evidence type="ECO:0000313" key="12">
    <source>
        <dbReference type="EMBL" id="SDW86172.1"/>
    </source>
</evidence>
<reference evidence="10 13" key="1">
    <citation type="submission" date="2016-10" db="EMBL/GenBank/DDBJ databases">
        <title>Methanohalophilus halophilus.</title>
        <authorList>
            <person name="L'haridon S."/>
        </authorList>
    </citation>
    <scope>NUCLEOTIDE SEQUENCE [LARGE SCALE GENOMIC DNA]</scope>
    <source>
        <strain evidence="10 13">Z-7982</strain>
    </source>
</reference>
<dbReference type="Pfam" id="PF21082">
    <property type="entry name" value="MS_channel_3rd"/>
    <property type="match status" value="1"/>
</dbReference>
<dbReference type="STRING" id="2177.BHR79_00030"/>
<dbReference type="EMBL" id="CP017921">
    <property type="protein sequence ID" value="APH38023.1"/>
    <property type="molecule type" value="Genomic_DNA"/>
</dbReference>
<dbReference type="AlphaFoldDB" id="A0A1L3PZJ6"/>
<dbReference type="Proteomes" id="UP000267921">
    <property type="component" value="Unassembled WGS sequence"/>
</dbReference>
<evidence type="ECO:0000256" key="1">
    <source>
        <dbReference type="ARBA" id="ARBA00004651"/>
    </source>
</evidence>
<feature type="transmembrane region" description="Helical" evidence="7">
    <location>
        <begin position="12"/>
        <end position="32"/>
    </location>
</feature>
<evidence type="ECO:0000256" key="7">
    <source>
        <dbReference type="SAM" id="Phobius"/>
    </source>
</evidence>
<dbReference type="EMBL" id="RJJG01000009">
    <property type="protein sequence ID" value="RNI07311.1"/>
    <property type="molecule type" value="Genomic_DNA"/>
</dbReference>
<dbReference type="GO" id="GO:0005886">
    <property type="term" value="C:plasma membrane"/>
    <property type="evidence" value="ECO:0007669"/>
    <property type="project" value="UniProtKB-SubCell"/>
</dbReference>
<keyword evidence="3" id="KW-1003">Cell membrane</keyword>
<dbReference type="InterPro" id="IPR023408">
    <property type="entry name" value="MscS_beta-dom_sf"/>
</dbReference>
<evidence type="ECO:0000313" key="11">
    <source>
        <dbReference type="EMBL" id="RNI07311.1"/>
    </source>
</evidence>
<sequence>MAEMFQFNNLTVWDIGAALIVLVAGYIIARILTGMFKDSISRTKLPSLVIDFLARFFSILLYIIVLLTTLSTLNFDVGPVVLGLSAVIGLILGFGMQDTLTNLGAGIWIAALRPIDKNEYVEINGISGTVSVVGIMATELLAPDNKFITIPNKLVWGNPIINATRLPTRRVSVDVGISYSSNIDRAIEIAIETMKSHSKVLSEPAPAVMTTELADSSVNLQLRAWTKTEDFWNVKKELTENIFKAYRELGIEIPFPQLDVHLEKE</sequence>
<dbReference type="PANTHER" id="PTHR30221">
    <property type="entry name" value="SMALL-CONDUCTANCE MECHANOSENSITIVE CHANNEL"/>
    <property type="match status" value="1"/>
</dbReference>
<evidence type="ECO:0000256" key="5">
    <source>
        <dbReference type="ARBA" id="ARBA00022989"/>
    </source>
</evidence>
<dbReference type="GO" id="GO:0008381">
    <property type="term" value="F:mechanosensitive monoatomic ion channel activity"/>
    <property type="evidence" value="ECO:0007669"/>
    <property type="project" value="InterPro"/>
</dbReference>
<dbReference type="EMBL" id="FNMU01000005">
    <property type="protein sequence ID" value="SDW86172.1"/>
    <property type="molecule type" value="Genomic_DNA"/>
</dbReference>
<evidence type="ECO:0000313" key="13">
    <source>
        <dbReference type="Proteomes" id="UP000186879"/>
    </source>
</evidence>
<evidence type="ECO:0000256" key="4">
    <source>
        <dbReference type="ARBA" id="ARBA00022692"/>
    </source>
</evidence>
<feature type="domain" description="Mechanosensitive ion channel MscS" evidence="8">
    <location>
        <begin position="98"/>
        <end position="165"/>
    </location>
</feature>
<feature type="transmembrane region" description="Helical" evidence="7">
    <location>
        <begin position="52"/>
        <end position="71"/>
    </location>
</feature>
<gene>
    <name evidence="10" type="ORF">BHR79_00030</name>
    <name evidence="11" type="ORF">EFE40_10275</name>
    <name evidence="12" type="ORF">SAMN04515625_1777</name>
</gene>
<dbReference type="Proteomes" id="UP000186879">
    <property type="component" value="Chromosome"/>
</dbReference>
<dbReference type="RefSeq" id="WP_072560117.1">
    <property type="nucleotide sequence ID" value="NZ_CP017921.1"/>
</dbReference>
<evidence type="ECO:0000256" key="3">
    <source>
        <dbReference type="ARBA" id="ARBA00022475"/>
    </source>
</evidence>
<evidence type="ECO:0000256" key="2">
    <source>
        <dbReference type="ARBA" id="ARBA00008017"/>
    </source>
</evidence>
<feature type="domain" description="Mechanosensitive ion channel MscS C-terminal" evidence="9">
    <location>
        <begin position="171"/>
        <end position="253"/>
    </location>
</feature>
<evidence type="ECO:0000313" key="10">
    <source>
        <dbReference type="EMBL" id="APH38023.1"/>
    </source>
</evidence>
<dbReference type="KEGG" id="mhaz:BHR79_00030"/>
<dbReference type="InterPro" id="IPR011066">
    <property type="entry name" value="MscS_channel_C_sf"/>
</dbReference>
<dbReference type="InterPro" id="IPR006685">
    <property type="entry name" value="MscS_channel_2nd"/>
</dbReference>
<dbReference type="GeneID" id="30582091"/>
<dbReference type="Gene3D" id="2.30.30.60">
    <property type="match status" value="1"/>
</dbReference>
<dbReference type="InterPro" id="IPR010920">
    <property type="entry name" value="LSM_dom_sf"/>
</dbReference>
<keyword evidence="13" id="KW-1185">Reference proteome</keyword>
<dbReference type="InterPro" id="IPR049278">
    <property type="entry name" value="MS_channel_C"/>
</dbReference>
<evidence type="ECO:0000313" key="14">
    <source>
        <dbReference type="Proteomes" id="UP000198669"/>
    </source>
</evidence>
<dbReference type="InterPro" id="IPR045275">
    <property type="entry name" value="MscS_archaea/bacteria_type"/>
</dbReference>
<keyword evidence="5 7" id="KW-1133">Transmembrane helix</keyword>
<dbReference type="Gene3D" id="1.10.287.1260">
    <property type="match status" value="1"/>
</dbReference>
<feature type="transmembrane region" description="Helical" evidence="7">
    <location>
        <begin position="77"/>
        <end position="95"/>
    </location>
</feature>
<keyword evidence="4 7" id="KW-0812">Transmembrane</keyword>
<dbReference type="PANTHER" id="PTHR30221:SF19">
    <property type="entry name" value="SMALL-CONDUCTANCE MECHANOSENSITIVE CHANNEL"/>
    <property type="match status" value="1"/>
</dbReference>
<dbReference type="InterPro" id="IPR011014">
    <property type="entry name" value="MscS_channel_TM-2"/>
</dbReference>
<dbReference type="Proteomes" id="UP000198669">
    <property type="component" value="Unassembled WGS sequence"/>
</dbReference>